<accession>A0A0B7BNU6</accession>
<proteinExistence type="predicted"/>
<feature type="compositionally biased region" description="Polar residues" evidence="1">
    <location>
        <begin position="1"/>
        <end position="11"/>
    </location>
</feature>
<name>A0A0B7BNU6_9EUPU</name>
<gene>
    <name evidence="2" type="primary">ORF201945</name>
</gene>
<protein>
    <submittedName>
        <fullName evidence="2">Uncharacterized protein</fullName>
    </submittedName>
</protein>
<feature type="region of interest" description="Disordered" evidence="1">
    <location>
        <begin position="1"/>
        <end position="24"/>
    </location>
</feature>
<feature type="compositionally biased region" description="Low complexity" evidence="1">
    <location>
        <begin position="12"/>
        <end position="24"/>
    </location>
</feature>
<evidence type="ECO:0000256" key="1">
    <source>
        <dbReference type="SAM" id="MobiDB-lite"/>
    </source>
</evidence>
<organism evidence="2">
    <name type="scientific">Arion vulgaris</name>
    <dbReference type="NCBI Taxonomy" id="1028688"/>
    <lineage>
        <taxon>Eukaryota</taxon>
        <taxon>Metazoa</taxon>
        <taxon>Spiralia</taxon>
        <taxon>Lophotrochozoa</taxon>
        <taxon>Mollusca</taxon>
        <taxon>Gastropoda</taxon>
        <taxon>Heterobranchia</taxon>
        <taxon>Euthyneura</taxon>
        <taxon>Panpulmonata</taxon>
        <taxon>Eupulmonata</taxon>
        <taxon>Stylommatophora</taxon>
        <taxon>Helicina</taxon>
        <taxon>Arionoidea</taxon>
        <taxon>Arionidae</taxon>
        <taxon>Arion</taxon>
    </lineage>
</organism>
<dbReference type="EMBL" id="HACG01047773">
    <property type="protein sequence ID" value="CEK94638.1"/>
    <property type="molecule type" value="Transcribed_RNA"/>
</dbReference>
<dbReference type="AlphaFoldDB" id="A0A0B7BNU6"/>
<sequence length="72" mass="7878">MKRQEQQSAGSTTKNGQKTTNKTTAMMGTMICPVENKLPYSASVPAITDSESTWLTKSELVQLACAIVKRRT</sequence>
<evidence type="ECO:0000313" key="2">
    <source>
        <dbReference type="EMBL" id="CEK94638.1"/>
    </source>
</evidence>
<reference evidence="2" key="1">
    <citation type="submission" date="2014-12" db="EMBL/GenBank/DDBJ databases">
        <title>Insight into the proteome of Arion vulgaris.</title>
        <authorList>
            <person name="Aradska J."/>
            <person name="Bulat T."/>
            <person name="Smidak R."/>
            <person name="Sarate P."/>
            <person name="Gangsoo J."/>
            <person name="Sialana F."/>
            <person name="Bilban M."/>
            <person name="Lubec G."/>
        </authorList>
    </citation>
    <scope>NUCLEOTIDE SEQUENCE</scope>
    <source>
        <tissue evidence="2">Skin</tissue>
    </source>
</reference>